<dbReference type="AlphaFoldDB" id="A0A9P0A3B6"/>
<evidence type="ECO:0000256" key="4">
    <source>
        <dbReference type="PIRSR" id="PIRSR000915-2"/>
    </source>
</evidence>
<dbReference type="InterPro" id="IPR036412">
    <property type="entry name" value="HAD-like_sf"/>
</dbReference>
<gene>
    <name evidence="6" type="ORF">BEMITA_LOCUS4684</name>
</gene>
<organism evidence="6 7">
    <name type="scientific">Bemisia tabaci</name>
    <name type="common">Sweetpotato whitefly</name>
    <name type="synonym">Aleurodes tabaci</name>
    <dbReference type="NCBI Taxonomy" id="7038"/>
    <lineage>
        <taxon>Eukaryota</taxon>
        <taxon>Metazoa</taxon>
        <taxon>Ecdysozoa</taxon>
        <taxon>Arthropoda</taxon>
        <taxon>Hexapoda</taxon>
        <taxon>Insecta</taxon>
        <taxon>Pterygota</taxon>
        <taxon>Neoptera</taxon>
        <taxon>Paraneoptera</taxon>
        <taxon>Hemiptera</taxon>
        <taxon>Sternorrhyncha</taxon>
        <taxon>Aleyrodoidea</taxon>
        <taxon>Aleyrodidae</taxon>
        <taxon>Aleyrodinae</taxon>
        <taxon>Bemisia</taxon>
    </lineage>
</organism>
<dbReference type="KEGG" id="btab:109042713"/>
<evidence type="ECO:0000256" key="1">
    <source>
        <dbReference type="ARBA" id="ARBA00022801"/>
    </source>
</evidence>
<dbReference type="PANTHER" id="PTHR19288:SF93">
    <property type="entry name" value="FI11325P-RELATED"/>
    <property type="match status" value="1"/>
</dbReference>
<dbReference type="NCBIfam" id="TIGR01452">
    <property type="entry name" value="PGP_euk"/>
    <property type="match status" value="1"/>
</dbReference>
<evidence type="ECO:0000256" key="3">
    <source>
        <dbReference type="PIRSR" id="PIRSR000915-1"/>
    </source>
</evidence>
<dbReference type="PANTHER" id="PTHR19288">
    <property type="entry name" value="4-NITROPHENYLPHOSPHATASE-RELATED"/>
    <property type="match status" value="1"/>
</dbReference>
<keyword evidence="5" id="KW-0460">Magnesium</keyword>
<dbReference type="GO" id="GO:0046872">
    <property type="term" value="F:metal ion binding"/>
    <property type="evidence" value="ECO:0007669"/>
    <property type="project" value="UniProtKB-KW"/>
</dbReference>
<dbReference type="EMBL" id="OU963863">
    <property type="protein sequence ID" value="CAH0385460.1"/>
    <property type="molecule type" value="Genomic_DNA"/>
</dbReference>
<reference evidence="6" key="1">
    <citation type="submission" date="2021-12" db="EMBL/GenBank/DDBJ databases">
        <authorList>
            <person name="King R."/>
        </authorList>
    </citation>
    <scope>NUCLEOTIDE SEQUENCE</scope>
</reference>
<feature type="binding site" evidence="5">
    <location>
        <position position="25"/>
    </location>
    <ligand>
        <name>Mg(2+)</name>
        <dbReference type="ChEBI" id="CHEBI:18420"/>
    </ligand>
</feature>
<keyword evidence="7" id="KW-1185">Reference proteome</keyword>
<comment type="cofactor">
    <cofactor evidence="5">
        <name>Mg(2+)</name>
        <dbReference type="ChEBI" id="CHEBI:18420"/>
    </cofactor>
    <text evidence="5">Divalent metal ions. Mg(2+) is the most effective.</text>
</comment>
<evidence type="ECO:0000256" key="5">
    <source>
        <dbReference type="PIRSR" id="PIRSR000915-3"/>
    </source>
</evidence>
<dbReference type="NCBIfam" id="TIGR01460">
    <property type="entry name" value="HAD-SF-IIA"/>
    <property type="match status" value="1"/>
</dbReference>
<comment type="similarity">
    <text evidence="2">Belongs to the HAD-like hydrolase superfamily.</text>
</comment>
<proteinExistence type="inferred from homology"/>
<feature type="active site" description="Proton donor" evidence="3">
    <location>
        <position position="27"/>
    </location>
</feature>
<feature type="active site" description="Nucleophile" evidence="3">
    <location>
        <position position="25"/>
    </location>
</feature>
<name>A0A9P0A3B6_BEMTA</name>
<dbReference type="Gene3D" id="3.40.50.1000">
    <property type="entry name" value="HAD superfamily/HAD-like"/>
    <property type="match status" value="2"/>
</dbReference>
<dbReference type="GO" id="GO:0016791">
    <property type="term" value="F:phosphatase activity"/>
    <property type="evidence" value="ECO:0007669"/>
    <property type="project" value="InterPro"/>
</dbReference>
<keyword evidence="1 2" id="KW-0378">Hydrolase</keyword>
<evidence type="ECO:0008006" key="8">
    <source>
        <dbReference type="Google" id="ProtNLM"/>
    </source>
</evidence>
<dbReference type="InterPro" id="IPR023214">
    <property type="entry name" value="HAD_sf"/>
</dbReference>
<sequence>MKDLLGMSREEFNNFMNSFDTVVTDCDGVLWMGMDEIPGAVKVMTKFKEMGKKIFYVTNNSTKTRVGFLDKFKKLGFNTNASEVICTSYLAAQYISDHADTNKKVYVIGSEGLAAELQTAGLKCFGIGPDPLGMDIGEFTSKFSIEQDVGAVVVGFDEHFSYPKMMKAASYLYNKSTVFVGTNTDEQFPLKKAGVVMPGTGALVRAVETCANRKAFVVGKPEAYLREVLMKEENITPSRTLMIGDRCNTDILLGKRCGFQTLMVLSGVTSLEEVHEWQQSKDPALTQLVPDFYSETLGLLHSKIQ</sequence>
<evidence type="ECO:0000313" key="6">
    <source>
        <dbReference type="EMBL" id="CAH0385460.1"/>
    </source>
</evidence>
<dbReference type="GO" id="GO:0005737">
    <property type="term" value="C:cytoplasm"/>
    <property type="evidence" value="ECO:0007669"/>
    <property type="project" value="TreeGrafter"/>
</dbReference>
<accession>A0A9P0A3B6</accession>
<dbReference type="Proteomes" id="UP001152759">
    <property type="component" value="Chromosome 2"/>
</dbReference>
<evidence type="ECO:0000313" key="7">
    <source>
        <dbReference type="Proteomes" id="UP001152759"/>
    </source>
</evidence>
<feature type="binding site" evidence="5">
    <location>
        <position position="245"/>
    </location>
    <ligand>
        <name>Mg(2+)</name>
        <dbReference type="ChEBI" id="CHEBI:18420"/>
    </ligand>
</feature>
<keyword evidence="5" id="KW-0479">Metal-binding</keyword>
<protein>
    <recommendedName>
        <fullName evidence="8">Phosphoglycolate phosphatase</fullName>
    </recommendedName>
</protein>
<dbReference type="OrthoDB" id="413953at2759"/>
<feature type="binding site" evidence="5">
    <location>
        <position position="27"/>
    </location>
    <ligand>
        <name>Mg(2+)</name>
        <dbReference type="ChEBI" id="CHEBI:18420"/>
    </ligand>
</feature>
<dbReference type="SUPFAM" id="SSF56784">
    <property type="entry name" value="HAD-like"/>
    <property type="match status" value="1"/>
</dbReference>
<feature type="binding site" evidence="4">
    <location>
        <position position="220"/>
    </location>
    <ligand>
        <name>substrate</name>
    </ligand>
</feature>
<dbReference type="InterPro" id="IPR006357">
    <property type="entry name" value="HAD-SF_hydro_IIA"/>
</dbReference>
<dbReference type="Pfam" id="PF13344">
    <property type="entry name" value="Hydrolase_6"/>
    <property type="match status" value="1"/>
</dbReference>
<evidence type="ECO:0000256" key="2">
    <source>
        <dbReference type="PIRNR" id="PIRNR000915"/>
    </source>
</evidence>
<dbReference type="InterPro" id="IPR006349">
    <property type="entry name" value="PGP_euk"/>
</dbReference>
<dbReference type="Pfam" id="PF13242">
    <property type="entry name" value="Hydrolase_like"/>
    <property type="match status" value="1"/>
</dbReference>
<dbReference type="PIRSF" id="PIRSF000915">
    <property type="entry name" value="PGP-type_phosphatase"/>
    <property type="match status" value="1"/>
</dbReference>